<reference evidence="2 3" key="1">
    <citation type="submission" date="2024-09" db="EMBL/GenBank/DDBJ databases">
        <title>The Natural Products Discovery Center: Release of the First 8490 Sequenced Strains for Exploring Actinobacteria Biosynthetic Diversity.</title>
        <authorList>
            <person name="Kalkreuter E."/>
            <person name="Kautsar S.A."/>
            <person name="Yang D."/>
            <person name="Bader C.D."/>
            <person name="Teijaro C.N."/>
            <person name="Fluegel L."/>
            <person name="Davis C.M."/>
            <person name="Simpson J.R."/>
            <person name="Lauterbach L."/>
            <person name="Steele A.D."/>
            <person name="Gui C."/>
            <person name="Meng S."/>
            <person name="Li G."/>
            <person name="Viehrig K."/>
            <person name="Ye F."/>
            <person name="Su P."/>
            <person name="Kiefer A.F."/>
            <person name="Nichols A."/>
            <person name="Cepeda A.J."/>
            <person name="Yan W."/>
            <person name="Fan B."/>
            <person name="Jiang Y."/>
            <person name="Adhikari A."/>
            <person name="Zheng C.-J."/>
            <person name="Schuster L."/>
            <person name="Cowan T.M."/>
            <person name="Smanski M.J."/>
            <person name="Chevrette M.G."/>
            <person name="De Carvalho L.P.S."/>
            <person name="Shen B."/>
        </authorList>
    </citation>
    <scope>NUCLEOTIDE SEQUENCE [LARGE SCALE GENOMIC DNA]</scope>
    <source>
        <strain evidence="2 3">NPDC057399</strain>
    </source>
</reference>
<sequence length="52" mass="5833">MIGSDASLWCAQWKTDRCSPPKNSMSSGRSSWKNSAIRSPQKQRGHPWPSSK</sequence>
<evidence type="ECO:0000256" key="1">
    <source>
        <dbReference type="SAM" id="MobiDB-lite"/>
    </source>
</evidence>
<comment type="caution">
    <text evidence="2">The sequence shown here is derived from an EMBL/GenBank/DDBJ whole genome shotgun (WGS) entry which is preliminary data.</text>
</comment>
<organism evidence="2 3">
    <name type="scientific">Streptomyces cellulosae</name>
    <dbReference type="NCBI Taxonomy" id="1968"/>
    <lineage>
        <taxon>Bacteria</taxon>
        <taxon>Bacillati</taxon>
        <taxon>Actinomycetota</taxon>
        <taxon>Actinomycetes</taxon>
        <taxon>Kitasatosporales</taxon>
        <taxon>Streptomycetaceae</taxon>
        <taxon>Streptomyces</taxon>
    </lineage>
</organism>
<feature type="region of interest" description="Disordered" evidence="1">
    <location>
        <begin position="13"/>
        <end position="52"/>
    </location>
</feature>
<protein>
    <submittedName>
        <fullName evidence="2">Uncharacterized protein</fullName>
    </submittedName>
</protein>
<proteinExistence type="predicted"/>
<feature type="compositionally biased region" description="Polar residues" evidence="1">
    <location>
        <begin position="21"/>
        <end position="42"/>
    </location>
</feature>
<dbReference type="RefSeq" id="WP_381725017.1">
    <property type="nucleotide sequence ID" value="NZ_JBHVBU010000006.1"/>
</dbReference>
<dbReference type="Proteomes" id="UP001600650">
    <property type="component" value="Unassembled WGS sequence"/>
</dbReference>
<name>A0ABW6JCG2_STRCE</name>
<accession>A0ABW6JCG2</accession>
<evidence type="ECO:0000313" key="3">
    <source>
        <dbReference type="Proteomes" id="UP001600650"/>
    </source>
</evidence>
<dbReference type="EMBL" id="JBHVBU010000006">
    <property type="protein sequence ID" value="MFE7962142.1"/>
    <property type="molecule type" value="Genomic_DNA"/>
</dbReference>
<evidence type="ECO:0000313" key="2">
    <source>
        <dbReference type="EMBL" id="MFE7962142.1"/>
    </source>
</evidence>
<gene>
    <name evidence="2" type="ORF">ACFU0X_03675</name>
</gene>
<keyword evidence="3" id="KW-1185">Reference proteome</keyword>